<name>A0AAN5D516_9BILA</name>
<dbReference type="AlphaFoldDB" id="A0AAN5D516"/>
<gene>
    <name evidence="1" type="ORF">PMAYCL1PPCAC_26375</name>
    <name evidence="2" type="ORF">PMAYCL1PPCAC_26376</name>
</gene>
<feature type="non-terminal residue" evidence="1">
    <location>
        <position position="1"/>
    </location>
</feature>
<feature type="non-terminal residue" evidence="1">
    <location>
        <position position="67"/>
    </location>
</feature>
<evidence type="ECO:0000313" key="1">
    <source>
        <dbReference type="EMBL" id="GMR56180.1"/>
    </source>
</evidence>
<proteinExistence type="predicted"/>
<dbReference type="Proteomes" id="UP001328107">
    <property type="component" value="Unassembled WGS sequence"/>
</dbReference>
<evidence type="ECO:0000313" key="2">
    <source>
        <dbReference type="EMBL" id="GMR56181.1"/>
    </source>
</evidence>
<comment type="caution">
    <text evidence="1">The sequence shown here is derived from an EMBL/GenBank/DDBJ whole genome shotgun (WGS) entry which is preliminary data.</text>
</comment>
<dbReference type="EMBL" id="BTRK01000005">
    <property type="protein sequence ID" value="GMR56181.1"/>
    <property type="molecule type" value="Genomic_DNA"/>
</dbReference>
<protein>
    <submittedName>
        <fullName evidence="1">Uncharacterized protein</fullName>
    </submittedName>
</protein>
<reference evidence="3" key="1">
    <citation type="submission" date="2022-10" db="EMBL/GenBank/DDBJ databases">
        <title>Genome assembly of Pristionchus species.</title>
        <authorList>
            <person name="Yoshida K."/>
            <person name="Sommer R.J."/>
        </authorList>
    </citation>
    <scope>NUCLEOTIDE SEQUENCE [LARGE SCALE GENOMIC DNA]</scope>
    <source>
        <strain evidence="3">RS5460</strain>
    </source>
</reference>
<reference evidence="1" key="2">
    <citation type="submission" date="2023-06" db="EMBL/GenBank/DDBJ databases">
        <title>Genome assembly of Pristionchus species.</title>
        <authorList>
            <person name="Yoshida K."/>
            <person name="Sommer R.J."/>
        </authorList>
    </citation>
    <scope>NUCLEOTIDE SEQUENCE</scope>
    <source>
        <strain evidence="1">RS5460</strain>
    </source>
</reference>
<dbReference type="EMBL" id="BTRK01000005">
    <property type="protein sequence ID" value="GMR56180.1"/>
    <property type="molecule type" value="Genomic_DNA"/>
</dbReference>
<keyword evidence="3" id="KW-1185">Reference proteome</keyword>
<organism evidence="1 3">
    <name type="scientific">Pristionchus mayeri</name>
    <dbReference type="NCBI Taxonomy" id="1317129"/>
    <lineage>
        <taxon>Eukaryota</taxon>
        <taxon>Metazoa</taxon>
        <taxon>Ecdysozoa</taxon>
        <taxon>Nematoda</taxon>
        <taxon>Chromadorea</taxon>
        <taxon>Rhabditida</taxon>
        <taxon>Rhabditina</taxon>
        <taxon>Diplogasteromorpha</taxon>
        <taxon>Diplogasteroidea</taxon>
        <taxon>Neodiplogasteridae</taxon>
        <taxon>Pristionchus</taxon>
    </lineage>
</organism>
<evidence type="ECO:0000313" key="3">
    <source>
        <dbReference type="Proteomes" id="UP001328107"/>
    </source>
</evidence>
<accession>A0AAN5D516</accession>
<sequence>ELRPFLYALHEAIERTIAVILARERERENAVPCNTGNPAVLSGNAGTGNMVNHLLVGASNIGMNVAS</sequence>